<dbReference type="Gene3D" id="3.40.630.30">
    <property type="match status" value="1"/>
</dbReference>
<evidence type="ECO:0008006" key="3">
    <source>
        <dbReference type="Google" id="ProtNLM"/>
    </source>
</evidence>
<keyword evidence="2" id="KW-1185">Reference proteome</keyword>
<gene>
    <name evidence="1" type="ORF">ACFPM7_13920</name>
</gene>
<reference evidence="2" key="1">
    <citation type="journal article" date="2019" name="Int. J. Syst. Evol. Microbiol.">
        <title>The Global Catalogue of Microorganisms (GCM) 10K type strain sequencing project: providing services to taxonomists for standard genome sequencing and annotation.</title>
        <authorList>
            <consortium name="The Broad Institute Genomics Platform"/>
            <consortium name="The Broad Institute Genome Sequencing Center for Infectious Disease"/>
            <person name="Wu L."/>
            <person name="Ma J."/>
        </authorList>
    </citation>
    <scope>NUCLEOTIDE SEQUENCE [LARGE SCALE GENOMIC DNA]</scope>
    <source>
        <strain evidence="2">CCUG 59778</strain>
    </source>
</reference>
<sequence length="60" mass="6084">MIAPMDPAGLVSAVEDLAELLRDATDGGSSVGFLAPLPPADAKAWWLALVPAVAAGEVRL</sequence>
<dbReference type="EMBL" id="JBHSKF010000005">
    <property type="protein sequence ID" value="MFC5288153.1"/>
    <property type="molecule type" value="Genomic_DNA"/>
</dbReference>
<accession>A0ABW0EPA3</accession>
<protein>
    <recommendedName>
        <fullName evidence="3">GNAT family N-acetyltransferase</fullName>
    </recommendedName>
</protein>
<proteinExistence type="predicted"/>
<organism evidence="1 2">
    <name type="scientific">Actinokineospora guangxiensis</name>
    <dbReference type="NCBI Taxonomy" id="1490288"/>
    <lineage>
        <taxon>Bacteria</taxon>
        <taxon>Bacillati</taxon>
        <taxon>Actinomycetota</taxon>
        <taxon>Actinomycetes</taxon>
        <taxon>Pseudonocardiales</taxon>
        <taxon>Pseudonocardiaceae</taxon>
        <taxon>Actinokineospora</taxon>
    </lineage>
</organism>
<evidence type="ECO:0000313" key="2">
    <source>
        <dbReference type="Proteomes" id="UP001596157"/>
    </source>
</evidence>
<name>A0ABW0EPA3_9PSEU</name>
<dbReference type="RefSeq" id="WP_378247807.1">
    <property type="nucleotide sequence ID" value="NZ_JBHSKF010000005.1"/>
</dbReference>
<evidence type="ECO:0000313" key="1">
    <source>
        <dbReference type="EMBL" id="MFC5288153.1"/>
    </source>
</evidence>
<dbReference type="Proteomes" id="UP001596157">
    <property type="component" value="Unassembled WGS sequence"/>
</dbReference>
<comment type="caution">
    <text evidence="1">The sequence shown here is derived from an EMBL/GenBank/DDBJ whole genome shotgun (WGS) entry which is preliminary data.</text>
</comment>